<organism evidence="1 2">
    <name type="scientific">Deinococcus aquaticus</name>
    <dbReference type="NCBI Taxonomy" id="328692"/>
    <lineage>
        <taxon>Bacteria</taxon>
        <taxon>Thermotogati</taxon>
        <taxon>Deinococcota</taxon>
        <taxon>Deinococci</taxon>
        <taxon>Deinococcales</taxon>
        <taxon>Deinococcaceae</taxon>
        <taxon>Deinococcus</taxon>
    </lineage>
</organism>
<dbReference type="EMBL" id="CP115165">
    <property type="protein sequence ID" value="WDA59110.1"/>
    <property type="molecule type" value="Genomic_DNA"/>
</dbReference>
<reference evidence="1 2" key="1">
    <citation type="submission" date="2022-12" db="EMBL/GenBank/DDBJ databases">
        <title>Genome Sequence of Deinococcus aquaticus Type Strain PB314.</title>
        <authorList>
            <person name="Albert C."/>
            <person name="Hill J."/>
            <person name="Boren L."/>
            <person name="Scholz-Ng S."/>
            <person name="Fatema N."/>
            <person name="Grosso R."/>
            <person name="Soboslay E."/>
            <person name="Tuohy J."/>
        </authorList>
    </citation>
    <scope>NUCLEOTIDE SEQUENCE [LARGE SCALE GENOMIC DNA]</scope>
    <source>
        <strain evidence="1 2">PB-314</strain>
    </source>
</reference>
<name>A0ABY7V1V9_9DEIO</name>
<evidence type="ECO:0000313" key="2">
    <source>
        <dbReference type="Proteomes" id="UP001217044"/>
    </source>
</evidence>
<dbReference type="Proteomes" id="UP001217044">
    <property type="component" value="Chromosome"/>
</dbReference>
<sequence length="198" mass="21824">MTDIAERYIRLAHAIDAHSEGFIDGYGGPQEWAVREARDPQALMAEASALLADVAGVSEEARREWLTVQVRAMHTMTRLLSGEAIAYADEVRGLYDIEARRADLGELDGALRALDAALPGSGSLVEREEALRSRVAVPRGDILRVAAPILAELRSRVSARFGLPDGEDFSIELVNDRPWSGYNWPLGNLKQEFPQARE</sequence>
<protein>
    <recommendedName>
        <fullName evidence="3">DUF885 domain-containing protein</fullName>
    </recommendedName>
</protein>
<proteinExistence type="predicted"/>
<gene>
    <name evidence="1" type="ORF">M8445_02540</name>
</gene>
<keyword evidence="2" id="KW-1185">Reference proteome</keyword>
<evidence type="ECO:0008006" key="3">
    <source>
        <dbReference type="Google" id="ProtNLM"/>
    </source>
</evidence>
<evidence type="ECO:0000313" key="1">
    <source>
        <dbReference type="EMBL" id="WDA59110.1"/>
    </source>
</evidence>
<accession>A0ABY7V1V9</accession>
<dbReference type="RefSeq" id="WP_273989427.1">
    <property type="nucleotide sequence ID" value="NZ_BAABQT010000001.1"/>
</dbReference>